<dbReference type="EMBL" id="CP022437">
    <property type="protein sequence ID" value="ASN03639.1"/>
    <property type="molecule type" value="Genomic_DNA"/>
</dbReference>
<accession>A0A221M7N3</accession>
<dbReference type="AlphaFoldDB" id="A0A221M7N3"/>
<sequence length="253" mass="28916">MSYLYVWRFSKWKKIFYIALFALITATVIWSESTGNFSVFSSSDEPAAFVKGNSKENNIALTFNISWGEEKVFDILKQLKTHDVQATFFVSGEWAERHPDILEKIKDGNHELGMLGYRYKSYLDQEIGKVRKDILYAKEIFKKLGYENITLMRAPSGHINKEIIELAEELGLKVVHWRVDADDWENPGTQQIVDTIMKETSNGDVILLHASDSVKQTAKALEDILPGLKNKGFQFVSVTELYNQAHSKSKLAE</sequence>
<proteinExistence type="predicted"/>
<dbReference type="OrthoDB" id="9806342at2"/>
<keyword evidence="3" id="KW-1185">Reference proteome</keyword>
<dbReference type="InterPro" id="IPR011330">
    <property type="entry name" value="Glyco_hydro/deAcase_b/a-brl"/>
</dbReference>
<dbReference type="PANTHER" id="PTHR10587">
    <property type="entry name" value="GLYCOSYL TRANSFERASE-RELATED"/>
    <property type="match status" value="1"/>
</dbReference>
<dbReference type="InterPro" id="IPR014132">
    <property type="entry name" value="PdaB-like"/>
</dbReference>
<dbReference type="PANTHER" id="PTHR10587:SF128">
    <property type="entry name" value="POLYSACCHARIDE DEACETYLASE PDAB-RELATED"/>
    <property type="match status" value="1"/>
</dbReference>
<dbReference type="GO" id="GO:0016020">
    <property type="term" value="C:membrane"/>
    <property type="evidence" value="ECO:0007669"/>
    <property type="project" value="TreeGrafter"/>
</dbReference>
<evidence type="ECO:0000259" key="1">
    <source>
        <dbReference type="PROSITE" id="PS51677"/>
    </source>
</evidence>
<dbReference type="Proteomes" id="UP000204391">
    <property type="component" value="Chromosome"/>
</dbReference>
<dbReference type="Pfam" id="PF01522">
    <property type="entry name" value="Polysacc_deac_1"/>
    <property type="match status" value="1"/>
</dbReference>
<feature type="domain" description="NodB homology" evidence="1">
    <location>
        <begin position="57"/>
        <end position="236"/>
    </location>
</feature>
<organism evidence="2 3">
    <name type="scientific">Virgibacillus necropolis</name>
    <dbReference type="NCBI Taxonomy" id="163877"/>
    <lineage>
        <taxon>Bacteria</taxon>
        <taxon>Bacillati</taxon>
        <taxon>Bacillota</taxon>
        <taxon>Bacilli</taxon>
        <taxon>Bacillales</taxon>
        <taxon>Bacillaceae</taxon>
        <taxon>Virgibacillus</taxon>
    </lineage>
</organism>
<gene>
    <name evidence="2" type="primary">pdaB</name>
    <name evidence="2" type="ORF">CFK40_00740</name>
</gene>
<dbReference type="GO" id="GO:0016810">
    <property type="term" value="F:hydrolase activity, acting on carbon-nitrogen (but not peptide) bonds"/>
    <property type="evidence" value="ECO:0007669"/>
    <property type="project" value="InterPro"/>
</dbReference>
<dbReference type="NCBIfam" id="TIGR02764">
    <property type="entry name" value="spore_ybaN_pdaB"/>
    <property type="match status" value="1"/>
</dbReference>
<evidence type="ECO:0000313" key="3">
    <source>
        <dbReference type="Proteomes" id="UP000204391"/>
    </source>
</evidence>
<evidence type="ECO:0000313" key="2">
    <source>
        <dbReference type="EMBL" id="ASN03639.1"/>
    </source>
</evidence>
<dbReference type="InterPro" id="IPR050248">
    <property type="entry name" value="Polysacc_deacetylase_ArnD"/>
</dbReference>
<reference evidence="2 3" key="1">
    <citation type="journal article" date="2003" name="Int. J. Syst. Evol. Microbiol.">
        <title>Virgibacillus carmonensis sp. nov., Virgibacillus necropolis sp. nov. and Virgibacillus picturae sp. nov., three novel species isolated from deteriorated mural paintings, transfer of the species of the genus salibacillus to Virgibacillus, as Virgibacillus marismortui comb. nov. and Virgibacillus salexigens comb. nov., and emended description of the genus Virgibacillus.</title>
        <authorList>
            <person name="Heyrman J."/>
            <person name="Logan N.A."/>
            <person name="Busse H.J."/>
            <person name="Balcaen A."/>
            <person name="Lebbe L."/>
            <person name="Rodriguez-Diaz M."/>
            <person name="Swings J."/>
            <person name="De Vos P."/>
        </authorList>
    </citation>
    <scope>NUCLEOTIDE SEQUENCE [LARGE SCALE GENOMIC DNA]</scope>
    <source>
        <strain evidence="2 3">LMG 19488</strain>
    </source>
</reference>
<dbReference type="InterPro" id="IPR002509">
    <property type="entry name" value="NODB_dom"/>
</dbReference>
<dbReference type="GO" id="GO:0005975">
    <property type="term" value="P:carbohydrate metabolic process"/>
    <property type="evidence" value="ECO:0007669"/>
    <property type="project" value="InterPro"/>
</dbReference>
<name>A0A221M7N3_9BACI</name>
<dbReference type="RefSeq" id="WP_089530213.1">
    <property type="nucleotide sequence ID" value="NZ_CP022437.1"/>
</dbReference>
<protein>
    <submittedName>
        <fullName evidence="2">Polysaccharide deacetylase family sporulation protein PdaB</fullName>
    </submittedName>
</protein>
<dbReference type="Gene3D" id="3.20.20.370">
    <property type="entry name" value="Glycoside hydrolase/deacetylase"/>
    <property type="match status" value="1"/>
</dbReference>
<dbReference type="SUPFAM" id="SSF88713">
    <property type="entry name" value="Glycoside hydrolase/deacetylase"/>
    <property type="match status" value="1"/>
</dbReference>
<dbReference type="KEGG" id="vne:CFK40_00740"/>
<dbReference type="PROSITE" id="PS51677">
    <property type="entry name" value="NODB"/>
    <property type="match status" value="1"/>
</dbReference>